<proteinExistence type="predicted"/>
<reference evidence="2" key="1">
    <citation type="submission" date="2020-05" db="UniProtKB">
        <authorList>
            <consortium name="EnsemblMetazoa"/>
        </authorList>
    </citation>
    <scope>IDENTIFICATION</scope>
    <source>
        <strain evidence="2">SANGQUA</strain>
    </source>
</reference>
<feature type="region of interest" description="Disordered" evidence="1">
    <location>
        <begin position="297"/>
        <end position="358"/>
    </location>
</feature>
<evidence type="ECO:0000256" key="1">
    <source>
        <dbReference type="SAM" id="MobiDB-lite"/>
    </source>
</evidence>
<sequence length="358" mass="40273">KKVHAIPWLSGRRDNNDERIPPISYCVNCGHRTLAKYGQASSRLILKRDRAVPDRIAPDQRKRKQCKYIRHGRDSTTYGPLVVAWCAQGTEIHFREAVHHCTTVPVVVVRCIGQIRSLWCIVSQQRSISNETAATVSHMEYVCPPKRVAGTLLHQWRLTAAAERSAERTAAGKRRPTGRPSHAGEAWSFCAVQEDVQGVLVRARTGALSHVGNVVRWFLLRLDQWRRRDRNPGIARRVREADQPGARLQPGAHCHRLPAVQNSYPGAVHRYAGRHNRFDQIPRTVGLHQADTLEGTAGADVQRQEGKHPGEDSGKEARLSGPQTAADREEKQSDERFKDEGQGRQILLDNDRGQQRDA</sequence>
<protein>
    <submittedName>
        <fullName evidence="2">Uncharacterized protein</fullName>
    </submittedName>
</protein>
<dbReference type="VEuPathDB" id="VectorBase:AQUA010215"/>
<dbReference type="Proteomes" id="UP000076407">
    <property type="component" value="Unassembled WGS sequence"/>
</dbReference>
<evidence type="ECO:0000313" key="2">
    <source>
        <dbReference type="EnsemblMetazoa" id="AQUA010215-PA"/>
    </source>
</evidence>
<organism evidence="2 3">
    <name type="scientific">Anopheles quadriannulatus</name>
    <name type="common">Mosquito</name>
    <dbReference type="NCBI Taxonomy" id="34691"/>
    <lineage>
        <taxon>Eukaryota</taxon>
        <taxon>Metazoa</taxon>
        <taxon>Ecdysozoa</taxon>
        <taxon>Arthropoda</taxon>
        <taxon>Hexapoda</taxon>
        <taxon>Insecta</taxon>
        <taxon>Pterygota</taxon>
        <taxon>Neoptera</taxon>
        <taxon>Endopterygota</taxon>
        <taxon>Diptera</taxon>
        <taxon>Nematocera</taxon>
        <taxon>Culicoidea</taxon>
        <taxon>Culicidae</taxon>
        <taxon>Anophelinae</taxon>
        <taxon>Anopheles</taxon>
    </lineage>
</organism>
<evidence type="ECO:0000313" key="3">
    <source>
        <dbReference type="Proteomes" id="UP000076407"/>
    </source>
</evidence>
<keyword evidence="3" id="KW-1185">Reference proteome</keyword>
<dbReference type="EnsemblMetazoa" id="AQUA010215-RA">
    <property type="protein sequence ID" value="AQUA010215-PA"/>
    <property type="gene ID" value="AQUA010215"/>
</dbReference>
<feature type="compositionally biased region" description="Basic and acidic residues" evidence="1">
    <location>
        <begin position="326"/>
        <end position="342"/>
    </location>
</feature>
<name>A0A182XK29_ANOQN</name>
<accession>A0A182XK29</accession>
<dbReference type="AlphaFoldDB" id="A0A182XK29"/>
<feature type="compositionally biased region" description="Basic and acidic residues" evidence="1">
    <location>
        <begin position="302"/>
        <end position="318"/>
    </location>
</feature>
<feature type="compositionally biased region" description="Basic and acidic residues" evidence="1">
    <location>
        <begin position="349"/>
        <end position="358"/>
    </location>
</feature>